<dbReference type="Gene3D" id="3.90.226.10">
    <property type="entry name" value="2-enoyl-CoA Hydratase, Chain A, domain 1"/>
    <property type="match status" value="1"/>
</dbReference>
<accession>A0A857L0Z8</accession>
<gene>
    <name evidence="2" type="ORF">GII30_18340</name>
</gene>
<dbReference type="PANTHER" id="PTHR42964:SF1">
    <property type="entry name" value="POLYKETIDE BIOSYNTHESIS ENOYL-COA HYDRATASE PKSH-RELATED"/>
    <property type="match status" value="1"/>
</dbReference>
<dbReference type="Pfam" id="PF00378">
    <property type="entry name" value="ECH_1"/>
    <property type="match status" value="1"/>
</dbReference>
<dbReference type="NCBIfam" id="NF005879">
    <property type="entry name" value="PRK07827.1"/>
    <property type="match status" value="1"/>
</dbReference>
<dbReference type="SUPFAM" id="SSF52096">
    <property type="entry name" value="ClpP/crotonase"/>
    <property type="match status" value="1"/>
</dbReference>
<dbReference type="InterPro" id="IPR029045">
    <property type="entry name" value="ClpP/crotonase-like_dom_sf"/>
</dbReference>
<organism evidence="2">
    <name type="scientific">Gordonia amarae</name>
    <dbReference type="NCBI Taxonomy" id="36821"/>
    <lineage>
        <taxon>Bacteria</taxon>
        <taxon>Bacillati</taxon>
        <taxon>Actinomycetota</taxon>
        <taxon>Actinomycetes</taxon>
        <taxon>Mycobacteriales</taxon>
        <taxon>Gordoniaceae</taxon>
        <taxon>Gordonia</taxon>
    </lineage>
</organism>
<comment type="similarity">
    <text evidence="1">Belongs to the enoyl-CoA hydratase/isomerase family.</text>
</comment>
<evidence type="ECO:0000313" key="2">
    <source>
        <dbReference type="EMBL" id="QHN40854.1"/>
    </source>
</evidence>
<dbReference type="Gene3D" id="1.10.12.10">
    <property type="entry name" value="Lyase 2-enoyl-coa Hydratase, Chain A, domain 2"/>
    <property type="match status" value="1"/>
</dbReference>
<dbReference type="EMBL" id="CP045810">
    <property type="protein sequence ID" value="QHN40854.1"/>
    <property type="molecule type" value="Genomic_DNA"/>
</dbReference>
<protein>
    <submittedName>
        <fullName evidence="2">Enoyl-CoA hydratase family protein</fullName>
    </submittedName>
</protein>
<dbReference type="CDD" id="cd06558">
    <property type="entry name" value="crotonase-like"/>
    <property type="match status" value="1"/>
</dbReference>
<dbReference type="GO" id="GO:0003824">
    <property type="term" value="F:catalytic activity"/>
    <property type="evidence" value="ECO:0007669"/>
    <property type="project" value="UniProtKB-ARBA"/>
</dbReference>
<dbReference type="RefSeq" id="WP_005193539.1">
    <property type="nucleotide sequence ID" value="NZ_CP045804.1"/>
</dbReference>
<evidence type="ECO:0000256" key="1">
    <source>
        <dbReference type="ARBA" id="ARBA00005254"/>
    </source>
</evidence>
<reference evidence="2" key="1">
    <citation type="journal article" date="2021" name="Nat. Microbiol.">
        <title>Cocultivation of an ultrasmall environmental parasitic bacterium with lytic ability against bacteria associated with wastewater foams.</title>
        <authorList>
            <person name="Batinovic S."/>
            <person name="Rose J.J.A."/>
            <person name="Ratcliffe J."/>
            <person name="Seviour R.J."/>
            <person name="Petrovski S."/>
        </authorList>
    </citation>
    <scope>NUCLEOTIDE SEQUENCE</scope>
    <source>
        <strain evidence="2">CON44</strain>
    </source>
</reference>
<sequence length="264" mass="26980">MTVTETLVRRDVDAGVLTLTLDSPKNRNALSTTLVAQLGAGLAEAAENDGVRAVVLTHTGGTFCAGADLSEALASGATPEEASAQGTGAMIELMRSILVLPKPVIARIDGHVRAGGFGIVAAADIAIGGPACTFALTESRLGLAPAVISLTVLPRLSSRAASRYFLTGEKFGPEQAVDIGLLTASADNGEGVDALMGEVLTGIRKASPQGLAASKALTTESVLASFTDKAARRADESAALFGTDDAREGMTAFLSRRNPAWDLT</sequence>
<dbReference type="InterPro" id="IPR001753">
    <property type="entry name" value="Enoyl-CoA_hydra/iso"/>
</dbReference>
<name>A0A857L0Z8_9ACTN</name>
<dbReference type="InterPro" id="IPR051683">
    <property type="entry name" value="Enoyl-CoA_Hydratase/Isomerase"/>
</dbReference>
<proteinExistence type="inferred from homology"/>
<dbReference type="PANTHER" id="PTHR42964">
    <property type="entry name" value="ENOYL-COA HYDRATASE"/>
    <property type="match status" value="1"/>
</dbReference>
<dbReference type="InterPro" id="IPR014748">
    <property type="entry name" value="Enoyl-CoA_hydra_C"/>
</dbReference>
<dbReference type="AlphaFoldDB" id="A0A857L0Z8"/>